<sequence length="318" mass="33823">MAVAADRAALAAERGREYDRAVLAAVAAERDGALALGKEVLASSEGRVLDESERSDLARILRRAAAADEPTELRLAPVAVGEAVARVRAAMTAWEAEQARLAEQAKKAEEARRAEEARQAEAVRQAEARREEERRAEEARRAEDARNRGGAHSDGERSAEPAPERSASALAGQGGTPTELSPAEVEGSLRDEVAGIAAQYGCGSATVRIDDPRLGDANGSADWYNNAILIRSSTPPERLTYVVAHECVHLMQYRIFDGDVDALSARMNSVYGGSGFSGLEQNADCVTQRWGLSAWHYTQRCGGARGDAAAAIAAGTKP</sequence>
<gene>
    <name evidence="2" type="ORF">ATJ97_2372</name>
</gene>
<protein>
    <submittedName>
        <fullName evidence="2">Uncharacterized protein</fullName>
    </submittedName>
</protein>
<dbReference type="AlphaFoldDB" id="A0A2A9ELL4"/>
<proteinExistence type="predicted"/>
<feature type="compositionally biased region" description="Basic and acidic residues" evidence="1">
    <location>
        <begin position="112"/>
        <end position="163"/>
    </location>
</feature>
<comment type="caution">
    <text evidence="2">The sequence shown here is derived from an EMBL/GenBank/DDBJ whole genome shotgun (WGS) entry which is preliminary data.</text>
</comment>
<dbReference type="RefSeq" id="WP_098483884.1">
    <property type="nucleotide sequence ID" value="NZ_PDJI01000004.1"/>
</dbReference>
<reference evidence="2 3" key="1">
    <citation type="submission" date="2017-10" db="EMBL/GenBank/DDBJ databases">
        <title>Sequencing the genomes of 1000 actinobacteria strains.</title>
        <authorList>
            <person name="Klenk H.-P."/>
        </authorList>
    </citation>
    <scope>NUCLEOTIDE SEQUENCE [LARGE SCALE GENOMIC DNA]</scope>
    <source>
        <strain evidence="2 3">DSM 21838</strain>
    </source>
</reference>
<evidence type="ECO:0000313" key="2">
    <source>
        <dbReference type="EMBL" id="PFG39854.1"/>
    </source>
</evidence>
<feature type="region of interest" description="Disordered" evidence="1">
    <location>
        <begin position="112"/>
        <end position="184"/>
    </location>
</feature>
<name>A0A2A9ELL4_9MICO</name>
<dbReference type="OrthoDB" id="4938409at2"/>
<organism evidence="2 3">
    <name type="scientific">Georgenia soli</name>
    <dbReference type="NCBI Taxonomy" id="638953"/>
    <lineage>
        <taxon>Bacteria</taxon>
        <taxon>Bacillati</taxon>
        <taxon>Actinomycetota</taxon>
        <taxon>Actinomycetes</taxon>
        <taxon>Micrococcales</taxon>
        <taxon>Bogoriellaceae</taxon>
        <taxon>Georgenia</taxon>
    </lineage>
</organism>
<keyword evidence="3" id="KW-1185">Reference proteome</keyword>
<evidence type="ECO:0000256" key="1">
    <source>
        <dbReference type="SAM" id="MobiDB-lite"/>
    </source>
</evidence>
<dbReference type="EMBL" id="PDJI01000004">
    <property type="protein sequence ID" value="PFG39854.1"/>
    <property type="molecule type" value="Genomic_DNA"/>
</dbReference>
<accession>A0A2A9ELL4</accession>
<evidence type="ECO:0000313" key="3">
    <source>
        <dbReference type="Proteomes" id="UP000222106"/>
    </source>
</evidence>
<dbReference type="Proteomes" id="UP000222106">
    <property type="component" value="Unassembled WGS sequence"/>
</dbReference>